<keyword evidence="3" id="KW-1185">Reference proteome</keyword>
<reference evidence="2 3" key="1">
    <citation type="submission" date="2021-06" db="EMBL/GenBank/DDBJ databases">
        <authorList>
            <person name="Palmer J.M."/>
        </authorList>
    </citation>
    <scope>NUCLEOTIDE SEQUENCE [LARGE SCALE GENOMIC DNA]</scope>
    <source>
        <strain evidence="2 3">AS_MEX2019</strain>
        <tissue evidence="2">Muscle</tissue>
    </source>
</reference>
<protein>
    <submittedName>
        <fullName evidence="2">Uncharacterized protein</fullName>
    </submittedName>
</protein>
<proteinExistence type="predicted"/>
<sequence>MEKKNIFDGLSAVFQKMPSQSPEQFMPLSGSAILAFLLVYYFLDSCVHVLVYFPFRSEFPQVLFCLVSLLLSSSCNLVSIRYIPPQFPAACPHTYSLFF</sequence>
<comment type="caution">
    <text evidence="2">The sequence shown here is derived from an EMBL/GenBank/DDBJ whole genome shotgun (WGS) entry which is preliminary data.</text>
</comment>
<gene>
    <name evidence="2" type="ORF">AMECASPLE_033013</name>
</gene>
<keyword evidence="1" id="KW-0472">Membrane</keyword>
<accession>A0ABV0ZTS7</accession>
<evidence type="ECO:0000256" key="1">
    <source>
        <dbReference type="SAM" id="Phobius"/>
    </source>
</evidence>
<dbReference type="EMBL" id="JAHRIP010070223">
    <property type="protein sequence ID" value="MEQ2308896.1"/>
    <property type="molecule type" value="Genomic_DNA"/>
</dbReference>
<keyword evidence="1" id="KW-0812">Transmembrane</keyword>
<dbReference type="Proteomes" id="UP001469553">
    <property type="component" value="Unassembled WGS sequence"/>
</dbReference>
<name>A0ABV0ZTS7_9TELE</name>
<feature type="transmembrane region" description="Helical" evidence="1">
    <location>
        <begin position="59"/>
        <end position="78"/>
    </location>
</feature>
<keyword evidence="1" id="KW-1133">Transmembrane helix</keyword>
<evidence type="ECO:0000313" key="3">
    <source>
        <dbReference type="Proteomes" id="UP001469553"/>
    </source>
</evidence>
<organism evidence="2 3">
    <name type="scientific">Ameca splendens</name>
    <dbReference type="NCBI Taxonomy" id="208324"/>
    <lineage>
        <taxon>Eukaryota</taxon>
        <taxon>Metazoa</taxon>
        <taxon>Chordata</taxon>
        <taxon>Craniata</taxon>
        <taxon>Vertebrata</taxon>
        <taxon>Euteleostomi</taxon>
        <taxon>Actinopterygii</taxon>
        <taxon>Neopterygii</taxon>
        <taxon>Teleostei</taxon>
        <taxon>Neoteleostei</taxon>
        <taxon>Acanthomorphata</taxon>
        <taxon>Ovalentaria</taxon>
        <taxon>Atherinomorphae</taxon>
        <taxon>Cyprinodontiformes</taxon>
        <taxon>Goodeidae</taxon>
        <taxon>Ameca</taxon>
    </lineage>
</organism>
<evidence type="ECO:0000313" key="2">
    <source>
        <dbReference type="EMBL" id="MEQ2308896.1"/>
    </source>
</evidence>